<dbReference type="PANTHER" id="PTHR46060:SF3">
    <property type="entry name" value="PROTEIN GVQW3"/>
    <property type="match status" value="1"/>
</dbReference>
<dbReference type="InterPro" id="IPR052709">
    <property type="entry name" value="Transposase-MT_Hybrid"/>
</dbReference>
<sequence>VHQKLKAQQPALVNRKDPSDLSPTDFHFFRSLDNLLAEKPFRSILKLSFSQFLSLGDSNFYTREINTLMISWQKCLEHYGSYFKYKFQDDLMQEALLSHFASYIRLYPRFYQISGDSWTGVCAHVRFCIRNDRHP</sequence>
<feature type="non-terminal residue" evidence="1">
    <location>
        <position position="1"/>
    </location>
</feature>
<evidence type="ECO:0000313" key="1">
    <source>
        <dbReference type="EMBL" id="KOC63829.1"/>
    </source>
</evidence>
<dbReference type="AlphaFoldDB" id="A0A0L7QYX4"/>
<dbReference type="EMBL" id="KQ414685">
    <property type="protein sequence ID" value="KOC63829.1"/>
    <property type="molecule type" value="Genomic_DNA"/>
</dbReference>
<evidence type="ECO:0000313" key="2">
    <source>
        <dbReference type="Proteomes" id="UP000053825"/>
    </source>
</evidence>
<dbReference type="GO" id="GO:0008168">
    <property type="term" value="F:methyltransferase activity"/>
    <property type="evidence" value="ECO:0007669"/>
    <property type="project" value="UniProtKB-KW"/>
</dbReference>
<dbReference type="STRING" id="597456.A0A0L7QYX4"/>
<dbReference type="PANTHER" id="PTHR46060">
    <property type="entry name" value="MARINER MOS1 TRANSPOSASE-LIKE PROTEIN"/>
    <property type="match status" value="1"/>
</dbReference>
<dbReference type="Gene3D" id="3.30.420.10">
    <property type="entry name" value="Ribonuclease H-like superfamily/Ribonuclease H"/>
    <property type="match status" value="1"/>
</dbReference>
<keyword evidence="1" id="KW-0808">Transferase</keyword>
<dbReference type="Proteomes" id="UP000053825">
    <property type="component" value="Unassembled WGS sequence"/>
</dbReference>
<accession>A0A0L7QYX4</accession>
<dbReference type="GO" id="GO:0003676">
    <property type="term" value="F:nucleic acid binding"/>
    <property type="evidence" value="ECO:0007669"/>
    <property type="project" value="InterPro"/>
</dbReference>
<dbReference type="InterPro" id="IPR036397">
    <property type="entry name" value="RNaseH_sf"/>
</dbReference>
<name>A0A0L7QYX4_9HYME</name>
<dbReference type="GO" id="GO:0032259">
    <property type="term" value="P:methylation"/>
    <property type="evidence" value="ECO:0007669"/>
    <property type="project" value="UniProtKB-KW"/>
</dbReference>
<reference evidence="1 2" key="1">
    <citation type="submission" date="2015-07" db="EMBL/GenBank/DDBJ databases">
        <title>The genome of Habropoda laboriosa.</title>
        <authorList>
            <person name="Pan H."/>
            <person name="Kapheim K."/>
        </authorList>
    </citation>
    <scope>NUCLEOTIDE SEQUENCE [LARGE SCALE GENOMIC DNA]</scope>
    <source>
        <strain evidence="1">0110345459</strain>
    </source>
</reference>
<organism evidence="1 2">
    <name type="scientific">Habropoda laboriosa</name>
    <dbReference type="NCBI Taxonomy" id="597456"/>
    <lineage>
        <taxon>Eukaryota</taxon>
        <taxon>Metazoa</taxon>
        <taxon>Ecdysozoa</taxon>
        <taxon>Arthropoda</taxon>
        <taxon>Hexapoda</taxon>
        <taxon>Insecta</taxon>
        <taxon>Pterygota</taxon>
        <taxon>Neoptera</taxon>
        <taxon>Endopterygota</taxon>
        <taxon>Hymenoptera</taxon>
        <taxon>Apocrita</taxon>
        <taxon>Aculeata</taxon>
        <taxon>Apoidea</taxon>
        <taxon>Anthophila</taxon>
        <taxon>Apidae</taxon>
        <taxon>Habropoda</taxon>
    </lineage>
</organism>
<keyword evidence="2" id="KW-1185">Reference proteome</keyword>
<keyword evidence="1" id="KW-0489">Methyltransferase</keyword>
<gene>
    <name evidence="1" type="ORF">WH47_01159</name>
</gene>
<proteinExistence type="predicted"/>
<protein>
    <submittedName>
        <fullName evidence="1">Histone-lysine N-methyltransferase SETMAR</fullName>
    </submittedName>
</protein>